<organism evidence="6 7">
    <name type="scientific">Phytohabitans rumicis</name>
    <dbReference type="NCBI Taxonomy" id="1076125"/>
    <lineage>
        <taxon>Bacteria</taxon>
        <taxon>Bacillati</taxon>
        <taxon>Actinomycetota</taxon>
        <taxon>Actinomycetes</taxon>
        <taxon>Micromonosporales</taxon>
        <taxon>Micromonosporaceae</taxon>
    </lineage>
</organism>
<evidence type="ECO:0000256" key="1">
    <source>
        <dbReference type="ARBA" id="ARBA00001946"/>
    </source>
</evidence>
<dbReference type="InterPro" id="IPR029065">
    <property type="entry name" value="Enolase_C-like"/>
</dbReference>
<gene>
    <name evidence="6" type="ORF">Prum_021850</name>
</gene>
<comment type="caution">
    <text evidence="6">The sequence shown here is derived from an EMBL/GenBank/DDBJ whole genome shotgun (WGS) entry which is preliminary data.</text>
</comment>
<dbReference type="InterPro" id="IPR029017">
    <property type="entry name" value="Enolase-like_N"/>
</dbReference>
<dbReference type="AlphaFoldDB" id="A0A6V8KTX2"/>
<reference evidence="6 7" key="2">
    <citation type="submission" date="2020-03" db="EMBL/GenBank/DDBJ databases">
        <authorList>
            <person name="Ichikawa N."/>
            <person name="Kimura A."/>
            <person name="Kitahashi Y."/>
            <person name="Uohara A."/>
        </authorList>
    </citation>
    <scope>NUCLEOTIDE SEQUENCE [LARGE SCALE GENOMIC DNA]</scope>
    <source>
        <strain evidence="6 7">NBRC 108638</strain>
    </source>
</reference>
<dbReference type="EMBL" id="BLPG01000001">
    <property type="protein sequence ID" value="GFJ88543.1"/>
    <property type="molecule type" value="Genomic_DNA"/>
</dbReference>
<dbReference type="InterPro" id="IPR036849">
    <property type="entry name" value="Enolase-like_C_sf"/>
</dbReference>
<evidence type="ECO:0000313" key="7">
    <source>
        <dbReference type="Proteomes" id="UP000482960"/>
    </source>
</evidence>
<dbReference type="PANTHER" id="PTHR13794">
    <property type="entry name" value="ENOLASE SUPERFAMILY, MANDELATE RACEMASE"/>
    <property type="match status" value="1"/>
</dbReference>
<dbReference type="Pfam" id="PF02746">
    <property type="entry name" value="MR_MLE_N"/>
    <property type="match status" value="1"/>
</dbReference>
<dbReference type="Gene3D" id="3.30.390.10">
    <property type="entry name" value="Enolase-like, N-terminal domain"/>
    <property type="match status" value="1"/>
</dbReference>
<dbReference type="GO" id="GO:0000287">
    <property type="term" value="F:magnesium ion binding"/>
    <property type="evidence" value="ECO:0007669"/>
    <property type="project" value="TreeGrafter"/>
</dbReference>
<reference evidence="6 7" key="1">
    <citation type="submission" date="2020-03" db="EMBL/GenBank/DDBJ databases">
        <title>Whole genome shotgun sequence of Phytohabitans rumicis NBRC 108638.</title>
        <authorList>
            <person name="Komaki H."/>
            <person name="Tamura T."/>
        </authorList>
    </citation>
    <scope>NUCLEOTIDE SEQUENCE [LARGE SCALE GENOMIC DNA]</scope>
    <source>
        <strain evidence="6 7">NBRC 108638</strain>
    </source>
</reference>
<dbReference type="SFLD" id="SFLDS00001">
    <property type="entry name" value="Enolase"/>
    <property type="match status" value="1"/>
</dbReference>
<evidence type="ECO:0000259" key="5">
    <source>
        <dbReference type="SMART" id="SM00922"/>
    </source>
</evidence>
<feature type="region of interest" description="Disordered" evidence="4">
    <location>
        <begin position="318"/>
        <end position="338"/>
    </location>
</feature>
<evidence type="ECO:0000256" key="4">
    <source>
        <dbReference type="SAM" id="MobiDB-lite"/>
    </source>
</evidence>
<dbReference type="PANTHER" id="PTHR13794:SF58">
    <property type="entry name" value="MITOCHONDRIAL ENOLASE SUPERFAMILY MEMBER 1"/>
    <property type="match status" value="1"/>
</dbReference>
<protein>
    <submittedName>
        <fullName evidence="6">Mandelate racemase</fullName>
    </submittedName>
</protein>
<dbReference type="InterPro" id="IPR013341">
    <property type="entry name" value="Mandelate_racemase_N_dom"/>
</dbReference>
<comment type="cofactor">
    <cofactor evidence="1">
        <name>Mg(2+)</name>
        <dbReference type="ChEBI" id="CHEBI:18420"/>
    </cofactor>
</comment>
<dbReference type="SMART" id="SM00922">
    <property type="entry name" value="MR_MLE"/>
    <property type="match status" value="1"/>
</dbReference>
<dbReference type="SUPFAM" id="SSF54826">
    <property type="entry name" value="Enolase N-terminal domain-like"/>
    <property type="match status" value="1"/>
</dbReference>
<dbReference type="GO" id="GO:0016836">
    <property type="term" value="F:hydro-lyase activity"/>
    <property type="evidence" value="ECO:0007669"/>
    <property type="project" value="TreeGrafter"/>
</dbReference>
<dbReference type="Proteomes" id="UP000482960">
    <property type="component" value="Unassembled WGS sequence"/>
</dbReference>
<dbReference type="InterPro" id="IPR013342">
    <property type="entry name" value="Mandelate_racemase_C"/>
</dbReference>
<name>A0A6V8KTX2_9ACTN</name>
<evidence type="ECO:0000256" key="2">
    <source>
        <dbReference type="ARBA" id="ARBA00022723"/>
    </source>
</evidence>
<keyword evidence="3" id="KW-0460">Magnesium</keyword>
<keyword evidence="7" id="KW-1185">Reference proteome</keyword>
<dbReference type="Pfam" id="PF13378">
    <property type="entry name" value="MR_MLE_C"/>
    <property type="match status" value="1"/>
</dbReference>
<accession>A0A6V8KTX2</accession>
<proteinExistence type="predicted"/>
<sequence>MVELPAQPGYRWRDGLPGAEPARQAGVLRIRTRDGVVGSAPTPRGVIAADLVGRRIRDELLGQDALRREWLWHRMWELDRIEEFPLYFLGLVDVALWDIAGRIAGAPVHELLGNFRQSIPAYASTVTYDSIEEYLDVADQCIARGFRAIKLHAWGDARRDAKLAVALRAHVGDDFPLMYDGSAGFDLADAVSLGRVLSESDFLWYEEPMREFNITSHRWLAERVGVPLLVGETSDGAHRNIADFIALGTATRVRTSAIFKGGITGAIRVAHLAESFGLRAEVHGMGVVNQHLCMAIPNTTYYEALVWGNPIRTDDSVDSGGLVQAATEPGLAEDGGTR</sequence>
<dbReference type="GO" id="GO:0016052">
    <property type="term" value="P:carbohydrate catabolic process"/>
    <property type="evidence" value="ECO:0007669"/>
    <property type="project" value="TreeGrafter"/>
</dbReference>
<dbReference type="SUPFAM" id="SSF51604">
    <property type="entry name" value="Enolase C-terminal domain-like"/>
    <property type="match status" value="1"/>
</dbReference>
<evidence type="ECO:0000256" key="3">
    <source>
        <dbReference type="ARBA" id="ARBA00022842"/>
    </source>
</evidence>
<dbReference type="Gene3D" id="3.20.20.120">
    <property type="entry name" value="Enolase-like C-terminal domain"/>
    <property type="match status" value="1"/>
</dbReference>
<feature type="domain" description="Mandelate racemase/muconate lactonizing enzyme C-terminal" evidence="5">
    <location>
        <begin position="131"/>
        <end position="227"/>
    </location>
</feature>
<dbReference type="InterPro" id="IPR046945">
    <property type="entry name" value="RHMD-like"/>
</dbReference>
<evidence type="ECO:0000313" key="6">
    <source>
        <dbReference type="EMBL" id="GFJ88543.1"/>
    </source>
</evidence>
<keyword evidence="2" id="KW-0479">Metal-binding</keyword>